<accession>A0A6J5MKG4</accession>
<evidence type="ECO:0000313" key="1">
    <source>
        <dbReference type="EMBL" id="CAB4147274.1"/>
    </source>
</evidence>
<reference evidence="1" key="1">
    <citation type="submission" date="2020-04" db="EMBL/GenBank/DDBJ databases">
        <authorList>
            <person name="Chiriac C."/>
            <person name="Salcher M."/>
            <person name="Ghai R."/>
            <person name="Kavagutti S V."/>
        </authorList>
    </citation>
    <scope>NUCLEOTIDE SEQUENCE</scope>
</reference>
<name>A0A6J5MKG4_9CAUD</name>
<organism evidence="1">
    <name type="scientific">uncultured Caudovirales phage</name>
    <dbReference type="NCBI Taxonomy" id="2100421"/>
    <lineage>
        <taxon>Viruses</taxon>
        <taxon>Duplodnaviria</taxon>
        <taxon>Heunggongvirae</taxon>
        <taxon>Uroviricota</taxon>
        <taxon>Caudoviricetes</taxon>
        <taxon>Peduoviridae</taxon>
        <taxon>Maltschvirus</taxon>
        <taxon>Maltschvirus maltsch</taxon>
    </lineage>
</organism>
<gene>
    <name evidence="1" type="ORF">UFOVP517_20</name>
</gene>
<dbReference type="EMBL" id="LR796489">
    <property type="protein sequence ID" value="CAB4147274.1"/>
    <property type="molecule type" value="Genomic_DNA"/>
</dbReference>
<proteinExistence type="predicted"/>
<sequence length="122" mass="13677">MSLPSHLLNATATIYQETNGQGQFGEITQTLVKSGSTRCRVDQKSSSRYVEDGNFEQTLARYIVYLPKEYMQPVETTFWLKIKADYGVTFTGQVDSVRYPGLSGHHTELSLVRRTPSLAVPS</sequence>
<protein>
    <submittedName>
        <fullName evidence="1">Uncharacterized protein</fullName>
    </submittedName>
</protein>